<dbReference type="Pfam" id="PF12248">
    <property type="entry name" value="Methyltransf_FA"/>
    <property type="match status" value="1"/>
</dbReference>
<feature type="signal peptide" evidence="1">
    <location>
        <begin position="1"/>
        <end position="21"/>
    </location>
</feature>
<name>A0A8J9Z3Z8_BRALA</name>
<dbReference type="InterPro" id="IPR002035">
    <property type="entry name" value="VWF_A"/>
</dbReference>
<protein>
    <submittedName>
        <fullName evidence="3">MATN2 protein</fullName>
    </submittedName>
</protein>
<organism evidence="3 4">
    <name type="scientific">Branchiostoma lanceolatum</name>
    <name type="common">Common lancelet</name>
    <name type="synonym">Amphioxus lanceolatum</name>
    <dbReference type="NCBI Taxonomy" id="7740"/>
    <lineage>
        <taxon>Eukaryota</taxon>
        <taxon>Metazoa</taxon>
        <taxon>Chordata</taxon>
        <taxon>Cephalochordata</taxon>
        <taxon>Leptocardii</taxon>
        <taxon>Amphioxiformes</taxon>
        <taxon>Branchiostomatidae</taxon>
        <taxon>Branchiostoma</taxon>
    </lineage>
</organism>
<evidence type="ECO:0000259" key="2">
    <source>
        <dbReference type="PROSITE" id="PS50234"/>
    </source>
</evidence>
<reference evidence="3" key="1">
    <citation type="submission" date="2022-01" db="EMBL/GenBank/DDBJ databases">
        <authorList>
            <person name="Braso-Vives M."/>
        </authorList>
    </citation>
    <scope>NUCLEOTIDE SEQUENCE</scope>
</reference>
<keyword evidence="4" id="KW-1185">Reference proteome</keyword>
<dbReference type="PROSITE" id="PS50234">
    <property type="entry name" value="VWFA"/>
    <property type="match status" value="1"/>
</dbReference>
<dbReference type="Gene3D" id="3.40.50.410">
    <property type="entry name" value="von Willebrand factor, type A domain"/>
    <property type="match status" value="1"/>
</dbReference>
<dbReference type="Pfam" id="PF00092">
    <property type="entry name" value="VWA"/>
    <property type="match status" value="1"/>
</dbReference>
<keyword evidence="1" id="KW-0732">Signal</keyword>
<evidence type="ECO:0000313" key="3">
    <source>
        <dbReference type="EMBL" id="CAH1247273.1"/>
    </source>
</evidence>
<dbReference type="SUPFAM" id="SSF53300">
    <property type="entry name" value="vWA-like"/>
    <property type="match status" value="1"/>
</dbReference>
<gene>
    <name evidence="3" type="primary">MATN2</name>
    <name evidence="3" type="ORF">BLAG_LOCUS8995</name>
</gene>
<dbReference type="AlphaFoldDB" id="A0A8J9Z3Z8"/>
<evidence type="ECO:0000313" key="4">
    <source>
        <dbReference type="Proteomes" id="UP000838412"/>
    </source>
</evidence>
<dbReference type="SMART" id="SM00327">
    <property type="entry name" value="VWA"/>
    <property type="match status" value="1"/>
</dbReference>
<accession>A0A8J9Z3Z8</accession>
<dbReference type="PRINTS" id="PR00453">
    <property type="entry name" value="VWFADOMAIN"/>
</dbReference>
<dbReference type="InterPro" id="IPR036465">
    <property type="entry name" value="vWFA_dom_sf"/>
</dbReference>
<sequence>MLGKLLLTAAAVLAAIHGSSAQACVTFSTDPKYRYHWNLPELTGSSFTFEVKADNGAFVALSSQQGGMSAMYEILIGGWNNTQSVIRTCMGCRNRVEVSTIGILSPIEYRTFWITWSPDGAMAVGKGGETQAFMQWTDPFPLAIAYAGYTTGYESTGLWRFCGEACSADLVFVLDVSSSIPRDQFDLAKNFMLDFIACAAFQGHDIRVGVILYNCVPWTRLELRTRSLRRRAFNSPGIEKRIEIMRYEGGVTRTGVAIRYMKDTSDFRDGVPRAAVILTDGQTSDDSAYEAGVARAAGIDLYAVGVGIPGLVDQAALETITDYSDRVFDTTQACVAAQKIADDLCG</sequence>
<dbReference type="PANTHER" id="PTHR36695">
    <property type="entry name" value="AGAP008648-PA"/>
    <property type="match status" value="1"/>
</dbReference>
<evidence type="ECO:0000256" key="1">
    <source>
        <dbReference type="SAM" id="SignalP"/>
    </source>
</evidence>
<dbReference type="OrthoDB" id="2142040at2759"/>
<dbReference type="Proteomes" id="UP000838412">
    <property type="component" value="Chromosome 16"/>
</dbReference>
<proteinExistence type="predicted"/>
<dbReference type="PANTHER" id="PTHR36695:SF12">
    <property type="entry name" value="AGAP008648-PA"/>
    <property type="match status" value="1"/>
</dbReference>
<dbReference type="EMBL" id="OV696701">
    <property type="protein sequence ID" value="CAH1247273.1"/>
    <property type="molecule type" value="Genomic_DNA"/>
</dbReference>
<dbReference type="InterPro" id="IPR022041">
    <property type="entry name" value="Methyltransf_FA"/>
</dbReference>
<feature type="domain" description="VWFA" evidence="2">
    <location>
        <begin position="169"/>
        <end position="344"/>
    </location>
</feature>
<feature type="chain" id="PRO_5035481914" evidence="1">
    <location>
        <begin position="22"/>
        <end position="346"/>
    </location>
</feature>
<dbReference type="PROSITE" id="PS51257">
    <property type="entry name" value="PROKAR_LIPOPROTEIN"/>
    <property type="match status" value="1"/>
</dbReference>